<feature type="compositionally biased region" description="Basic and acidic residues" evidence="14">
    <location>
        <begin position="243"/>
        <end position="255"/>
    </location>
</feature>
<comment type="cofactor">
    <cofactor evidence="13">
        <name>Fe(2+)</name>
        <dbReference type="ChEBI" id="CHEBI:29033"/>
    </cofactor>
    <text evidence="13">Binds 1 Fe(2+) ion per subunit.</text>
</comment>
<gene>
    <name evidence="16" type="ORF">LARSCL_LOCUS9030</name>
</gene>
<comment type="caution">
    <text evidence="16">The sequence shown here is derived from an EMBL/GenBank/DDBJ whole genome shotgun (WGS) entry which is preliminary data.</text>
</comment>
<evidence type="ECO:0000256" key="4">
    <source>
        <dbReference type="ARBA" id="ARBA00022723"/>
    </source>
</evidence>
<feature type="compositionally biased region" description="Polar residues" evidence="14">
    <location>
        <begin position="861"/>
        <end position="870"/>
    </location>
</feature>
<comment type="subcellular location">
    <subcellularLocation>
        <location evidence="1">Chromosome</location>
    </subcellularLocation>
</comment>
<keyword evidence="7 13" id="KW-0223">Dioxygenase</keyword>
<keyword evidence="17" id="KW-1185">Reference proteome</keyword>
<keyword evidence="8 13" id="KW-0560">Oxidoreductase</keyword>
<evidence type="ECO:0000256" key="8">
    <source>
        <dbReference type="ARBA" id="ARBA00023002"/>
    </source>
</evidence>
<evidence type="ECO:0000256" key="9">
    <source>
        <dbReference type="ARBA" id="ARBA00023004"/>
    </source>
</evidence>
<comment type="catalytic activity">
    <reaction evidence="13">
        <text>a 5-methyl-2'-deoxycytidine in DNA + 2-oxoglutarate + O2 = a 5-hydroxymethyl-2'-deoxycytidine in DNA + succinate + CO2</text>
        <dbReference type="Rhea" id="RHEA:52636"/>
        <dbReference type="Rhea" id="RHEA-COMP:11370"/>
        <dbReference type="Rhea" id="RHEA-COMP:13315"/>
        <dbReference type="ChEBI" id="CHEBI:15379"/>
        <dbReference type="ChEBI" id="CHEBI:16526"/>
        <dbReference type="ChEBI" id="CHEBI:16810"/>
        <dbReference type="ChEBI" id="CHEBI:30031"/>
        <dbReference type="ChEBI" id="CHEBI:85454"/>
        <dbReference type="ChEBI" id="CHEBI:136731"/>
        <dbReference type="EC" id="1.14.11.80"/>
    </reaction>
</comment>
<evidence type="ECO:0000256" key="1">
    <source>
        <dbReference type="ARBA" id="ARBA00004286"/>
    </source>
</evidence>
<evidence type="ECO:0000256" key="10">
    <source>
        <dbReference type="ARBA" id="ARBA00047840"/>
    </source>
</evidence>
<evidence type="ECO:0000259" key="15">
    <source>
        <dbReference type="PROSITE" id="PS51058"/>
    </source>
</evidence>
<dbReference type="InterPro" id="IPR046942">
    <property type="entry name" value="TET_oxygenase"/>
</dbReference>
<dbReference type="Proteomes" id="UP001497382">
    <property type="component" value="Unassembled WGS sequence"/>
</dbReference>
<dbReference type="GO" id="GO:0005694">
    <property type="term" value="C:chromosome"/>
    <property type="evidence" value="ECO:0007669"/>
    <property type="project" value="UniProtKB-SubCell"/>
</dbReference>
<comment type="similarity">
    <text evidence="2 13">Belongs to the TET family.</text>
</comment>
<evidence type="ECO:0000256" key="6">
    <source>
        <dbReference type="ARBA" id="ARBA00022833"/>
    </source>
</evidence>
<dbReference type="GO" id="GO:0141166">
    <property type="term" value="P:chromosomal 5-methylcytosine DNA demethylation pathway"/>
    <property type="evidence" value="ECO:0007669"/>
    <property type="project" value="UniProtKB-UniRule"/>
</dbReference>
<feature type="compositionally biased region" description="Polar residues" evidence="14">
    <location>
        <begin position="552"/>
        <end position="561"/>
    </location>
</feature>
<dbReference type="GO" id="GO:0008270">
    <property type="term" value="F:zinc ion binding"/>
    <property type="evidence" value="ECO:0007669"/>
    <property type="project" value="UniProtKB-UniRule"/>
</dbReference>
<evidence type="ECO:0000313" key="16">
    <source>
        <dbReference type="EMBL" id="CAL1277121.1"/>
    </source>
</evidence>
<dbReference type="GO" id="GO:0003677">
    <property type="term" value="F:DNA binding"/>
    <property type="evidence" value="ECO:0007669"/>
    <property type="project" value="InterPro"/>
</dbReference>
<feature type="region of interest" description="Disordered" evidence="14">
    <location>
        <begin position="171"/>
        <end position="303"/>
    </location>
</feature>
<feature type="region of interest" description="Disordered" evidence="14">
    <location>
        <begin position="1579"/>
        <end position="1600"/>
    </location>
</feature>
<dbReference type="GO" id="GO:0045944">
    <property type="term" value="P:positive regulation of transcription by RNA polymerase II"/>
    <property type="evidence" value="ECO:0007669"/>
    <property type="project" value="TreeGrafter"/>
</dbReference>
<dbReference type="EMBL" id="CAXIEN010000099">
    <property type="protein sequence ID" value="CAL1277121.1"/>
    <property type="molecule type" value="Genomic_DNA"/>
</dbReference>
<feature type="compositionally biased region" description="Polar residues" evidence="14">
    <location>
        <begin position="725"/>
        <end position="737"/>
    </location>
</feature>
<comment type="function">
    <text evidence="13">Dioxygenase that catalyzes the conversion of the modified genomic base 5-methylcytosine (5mC) into 5-hydroxymethylcytosine (5hmC) and plays a key role in epigenetic chromatin reprogramming during embryonic development.</text>
</comment>
<dbReference type="EC" id="1.14.11.80" evidence="13"/>
<feature type="compositionally biased region" description="Basic and acidic residues" evidence="14">
    <location>
        <begin position="800"/>
        <end position="816"/>
    </location>
</feature>
<evidence type="ECO:0000256" key="2">
    <source>
        <dbReference type="ARBA" id="ARBA00007502"/>
    </source>
</evidence>
<accession>A0AAV1ZZ45</accession>
<feature type="compositionally biased region" description="Polar residues" evidence="14">
    <location>
        <begin position="688"/>
        <end position="714"/>
    </location>
</feature>
<evidence type="ECO:0000256" key="3">
    <source>
        <dbReference type="ARBA" id="ARBA00022454"/>
    </source>
</evidence>
<comment type="catalytic activity">
    <reaction evidence="11 13">
        <text>a 5-hydroxymethyl-2'-deoxycytidine in DNA + 2-oxoglutarate + O2 = a 5-formyl-2'-deoxycytidine in DNA + succinate + CO2 + H2O</text>
        <dbReference type="Rhea" id="RHEA:53828"/>
        <dbReference type="Rhea" id="RHEA-COMP:13315"/>
        <dbReference type="Rhea" id="RHEA-COMP:13656"/>
        <dbReference type="ChEBI" id="CHEBI:15377"/>
        <dbReference type="ChEBI" id="CHEBI:15379"/>
        <dbReference type="ChEBI" id="CHEBI:16526"/>
        <dbReference type="ChEBI" id="CHEBI:16810"/>
        <dbReference type="ChEBI" id="CHEBI:30031"/>
        <dbReference type="ChEBI" id="CHEBI:136731"/>
        <dbReference type="ChEBI" id="CHEBI:137731"/>
        <dbReference type="EC" id="1.14.11.80"/>
    </reaction>
</comment>
<feature type="compositionally biased region" description="Polar residues" evidence="14">
    <location>
        <begin position="820"/>
        <end position="837"/>
    </location>
</feature>
<sequence length="2184" mass="241992">MLKPNIKDIAKKDLHYQEPKRDYEMISKESTCTESSEMSSEIQLMSMNDKSRHVSVPQPLPANFGPPVPPVGPGPGPCVGQQPWMPNSVHPAPYHMPHQGYPSNYKNNTPIRAPEYPPMHPTGYVQRYPSYDAQCQSFPFGKIHEGPGRPPNPTAYPIVRHYNSQHVYNEVPKESPKNSLDMFPQSKSPGQAAVPKEKNSAQALEKNGRDDMSSPSDSKSDSEMNNTSTESCADDTRSPTSCDKQENFFTEKSESSMKSVSDSNSRSENEPLSKKCKVSNDASPERSQTFSSISNSNNHAKKESSLHHYEMRIHNPAYQHADNMYGMYPDGERRMHTNNLQHNPSMGINPHHINDPMHYGYQGVGRGAVNDVDKLADLDFSEKSNTSENVFQVPSISSTTPPKIFPPIPPSPISESWDDSKYYQQQEEADSEKVPRKKRKRCGECPGCLQKQNCGRCGPCRSVRSHQICKMRKCESLKTKKEKAAEESYKAGRKSKDLMNASNVESLRNSGNEIGGKMNGNPQSYLSHGDSQSPSNSSSMHLGGQSVRSHDQYQPQGNSFQPPAMINPYSSNSQYAASYSPQVPPHNPHLQPMFDSRIAVSVDGTGDTDGSNSTHRMTNTRLKTLIHNRQNQREHGQLIPICNPVHDPSFASPVPLSPVNQQSYTSPYLPPSNHQEVMHNSMPYSGPPETSSLVHLQQLSPNSITPPKSSVQNHWSEKTPPWSDGPSSGLSQKTPENSAPMLQKSPAKPSQNGHPELPQASEEPKMVNGGEKPDNPSSNCALDTSSENVDLQNNPPKNLSESEKLEAKTVDQERKIPTPCDSSVNRANMPLHSSTGTPRYANPGFASPPFAYRHPAPPQTLTPSVPSQQGCMPPPSSIPPMSGTVPHASANGGHSHSGTSANPIPVPNEANCDESNQSPPFLLNTTTSMNTYINITNTYKSKLSFSNATCLPTFASTSVQNSTQAYVNSYSYNSHLMQINFSENSPLLPKGGGTSKSYIDSGRIQDSFKRSDIPHNFGHQDLPLQPSAPNYLSHFPGNHASHASSDFLDTNCSTPVGVGADKKDIDPLERIEKLRSNTKLEPPQCDCLKNKEVLPSEKLPYYTHLGFGASVSAIRELMECRSGEKGKAIRIEKLLYSGKEGKTSQGCPLAKWVIRRSGPEEKLLTVIRHRPGHTCSTAYIIIAMVAWEGVSETVADTLFKTVVYKTVNFGIPTQRKCGTNEMRTCACQGLDPETCGASFSFGCSWSMYYNGCKFARSKNARKFKLTEKDEEKELEDKLQTLASDVSLLYKRMAPESFYNQTEFEQQASDCRLGIRKGRPFSGVTACIDYCAHAHKDLQNMNNGCTVVVTLSKHKGWEKPEDEQLHVLPLYVIDSTDEHGSKEGQDKKIASGALEVLEKFPVDFKIRTTPLKPCKTRGRKPKDGFSPRKQALQTAFRQLIASGKLRRIEPPGVYQKCHLGSGRLAPLLSHNQTSGQLDGKEFLHMKYASPNGFCSSVQTSAPVPSNTYKGEEAACKFYAGKHISHNTYSNSNCNSNQSWMPQSQHNFNCISSTENSQNPPTNTFQGGCFHNANSSFSNSKYEPVSVTGGPTPKGSSEIGTNSLQMSHSFTNTCSKITSGTYVTSSCNVPCYNDRNNNYMSGVTYTTPPRFATSQGYHLSNTGSSNSAYPQYHSGMNLNAVSPTYASQNHVNNSHNPYHSYTPHQNMDNNYHFQNNSSFQNECPYSSPNIPLKIPGNYSASSTAHSQHSSTGNYSYAPYSTSQMTLNNSICNYSSQKSCSVPENFAVPDHQNNYIDLNSEQQKMHSSSNNNFNKAPSSHYQNSTSNQNSFVKSENLSQSGNGFPEKCANPQTEMSDSVYALRDLDSKSVNCFSKSDQQLTQECNSEKENMLCKTETTDFKYCENNNIPSEPFNTHAKNYNYHLQQSNQMLYYDNFSSICNYNNCVGTDNSALMEFGSEAFKEGYEKDIKDGYDSRKGGCNMKDQEVTSNSNKMLESSWECENKYSSYPEPNHLGVLTSKYSTANVEDEEGYVDSTTIEGDEVYEGHSDNESSFKDVEVGGVAIALTHGSVLFECAKHELHSTTAVKNPNRRNPTRISLVFYQHKHLNFENHGESEWGQKMKEKRVGNLKNLDTQFEVSPNKKQCFQPEEEYSKSSMSMRMPCTTPSTNWMTVFPMPPLAVGAPFRP</sequence>
<feature type="compositionally biased region" description="Basic and acidic residues" evidence="14">
    <location>
        <begin position="480"/>
        <end position="497"/>
    </location>
</feature>
<dbReference type="GO" id="GO:0070579">
    <property type="term" value="F:DNA 5-methylcytosine dioxygenase activity"/>
    <property type="evidence" value="ECO:0007669"/>
    <property type="project" value="UniProtKB-UniRule"/>
</dbReference>
<proteinExistence type="inferred from homology"/>
<evidence type="ECO:0000256" key="7">
    <source>
        <dbReference type="ARBA" id="ARBA00022964"/>
    </source>
</evidence>
<dbReference type="InterPro" id="IPR040175">
    <property type="entry name" value="TET1/2/3"/>
</dbReference>
<dbReference type="PANTHER" id="PTHR23358">
    <property type="entry name" value="METHYLCYTOSINE DIOXYGENASE TET"/>
    <property type="match status" value="1"/>
</dbReference>
<dbReference type="InterPro" id="IPR024779">
    <property type="entry name" value="2OGFeDO_JBP1/TET_oxygenase_dom"/>
</dbReference>
<feature type="region of interest" description="Disordered" evidence="14">
    <location>
        <begin position="391"/>
        <end position="437"/>
    </location>
</feature>
<feature type="compositionally biased region" description="Pro residues" evidence="14">
    <location>
        <begin position="403"/>
        <end position="412"/>
    </location>
</feature>
<name>A0AAV1ZZ45_9ARAC</name>
<keyword evidence="9 13" id="KW-0408">Iron</keyword>
<feature type="compositionally biased region" description="Basic and acidic residues" evidence="14">
    <location>
        <begin position="206"/>
        <end position="222"/>
    </location>
</feature>
<comment type="cofactor">
    <cofactor evidence="13">
        <name>Zn(2+)</name>
        <dbReference type="ChEBI" id="CHEBI:29105"/>
    </cofactor>
    <text evidence="13">The zinc ions have a structural role.</text>
</comment>
<dbReference type="PANTHER" id="PTHR23358:SF6">
    <property type="entry name" value="METHYLCYTOSINE DIOXYGENASE TET"/>
    <property type="match status" value="1"/>
</dbReference>
<dbReference type="InterPro" id="IPR002857">
    <property type="entry name" value="Znf_CXXC"/>
</dbReference>
<feature type="compositionally biased region" description="Polar residues" evidence="14">
    <location>
        <begin position="500"/>
        <end position="512"/>
    </location>
</feature>
<dbReference type="PROSITE" id="PS51058">
    <property type="entry name" value="ZF_CXXC"/>
    <property type="match status" value="1"/>
</dbReference>
<feature type="compositionally biased region" description="Polar residues" evidence="14">
    <location>
        <begin position="775"/>
        <end position="799"/>
    </location>
</feature>
<keyword evidence="3" id="KW-0158">Chromosome</keyword>
<keyword evidence="6 13" id="KW-0862">Zinc</keyword>
<feature type="compositionally biased region" description="Polar residues" evidence="14">
    <location>
        <begin position="520"/>
        <end position="540"/>
    </location>
</feature>
<dbReference type="SMART" id="SM01333">
    <property type="entry name" value="Tet_JBP"/>
    <property type="match status" value="1"/>
</dbReference>
<evidence type="ECO:0000256" key="11">
    <source>
        <dbReference type="ARBA" id="ARBA00049431"/>
    </source>
</evidence>
<feature type="region of interest" description="Disordered" evidence="14">
    <location>
        <begin position="480"/>
        <end position="583"/>
    </location>
</feature>
<organism evidence="16 17">
    <name type="scientific">Larinioides sclopetarius</name>
    <dbReference type="NCBI Taxonomy" id="280406"/>
    <lineage>
        <taxon>Eukaryota</taxon>
        <taxon>Metazoa</taxon>
        <taxon>Ecdysozoa</taxon>
        <taxon>Arthropoda</taxon>
        <taxon>Chelicerata</taxon>
        <taxon>Arachnida</taxon>
        <taxon>Araneae</taxon>
        <taxon>Araneomorphae</taxon>
        <taxon>Entelegynae</taxon>
        <taxon>Araneoidea</taxon>
        <taxon>Araneidae</taxon>
        <taxon>Larinioides</taxon>
    </lineage>
</organism>
<feature type="region of interest" description="Disordered" evidence="14">
    <location>
        <begin position="1798"/>
        <end position="1836"/>
    </location>
</feature>
<evidence type="ECO:0000256" key="13">
    <source>
        <dbReference type="RuleBase" id="RU367064"/>
    </source>
</evidence>
<evidence type="ECO:0000256" key="5">
    <source>
        <dbReference type="ARBA" id="ARBA00022771"/>
    </source>
</evidence>
<protein>
    <recommendedName>
        <fullName evidence="13">Methylcytosine dioxygenase TET</fullName>
        <ecNumber evidence="13">1.14.11.80</ecNumber>
    </recommendedName>
</protein>
<evidence type="ECO:0000313" key="17">
    <source>
        <dbReference type="Proteomes" id="UP001497382"/>
    </source>
</evidence>
<reference evidence="16 17" key="1">
    <citation type="submission" date="2024-04" db="EMBL/GenBank/DDBJ databases">
        <authorList>
            <person name="Rising A."/>
            <person name="Reimegard J."/>
            <person name="Sonavane S."/>
            <person name="Akerstrom W."/>
            <person name="Nylinder S."/>
            <person name="Hedman E."/>
            <person name="Kallberg Y."/>
        </authorList>
    </citation>
    <scope>NUCLEOTIDE SEQUENCE [LARGE SCALE GENOMIC DNA]</scope>
</reference>
<feature type="compositionally biased region" description="Low complexity" evidence="14">
    <location>
        <begin position="567"/>
        <end position="581"/>
    </location>
</feature>
<keyword evidence="4 13" id="KW-0479">Metal-binding</keyword>
<feature type="compositionally biased region" description="Polar residues" evidence="14">
    <location>
        <begin position="280"/>
        <end position="298"/>
    </location>
</feature>
<feature type="compositionally biased region" description="Polar residues" evidence="14">
    <location>
        <begin position="892"/>
        <end position="902"/>
    </location>
</feature>
<evidence type="ECO:0000256" key="12">
    <source>
        <dbReference type="PROSITE-ProRule" id="PRU00509"/>
    </source>
</evidence>
<feature type="region of interest" description="Disordered" evidence="14">
    <location>
        <begin position="652"/>
        <end position="921"/>
    </location>
</feature>
<dbReference type="GO" id="GO:0005634">
    <property type="term" value="C:nucleus"/>
    <property type="evidence" value="ECO:0007669"/>
    <property type="project" value="UniProtKB-UniRule"/>
</dbReference>
<dbReference type="Pfam" id="PF12851">
    <property type="entry name" value="Tet_JBP"/>
    <property type="match status" value="1"/>
</dbReference>
<dbReference type="GO" id="GO:0040029">
    <property type="term" value="P:epigenetic regulation of gene expression"/>
    <property type="evidence" value="ECO:0007669"/>
    <property type="project" value="InterPro"/>
</dbReference>
<comment type="catalytic activity">
    <reaction evidence="10 13">
        <text>a 5-formyl-2'-deoxycytidine in DNA + 2-oxoglutarate + O2 = a 5-carboxyl-2'-deoxycytidine in DNA + succinate + CO2 + H(+)</text>
        <dbReference type="Rhea" id="RHEA:53832"/>
        <dbReference type="Rhea" id="RHEA-COMP:13656"/>
        <dbReference type="Rhea" id="RHEA-COMP:13657"/>
        <dbReference type="ChEBI" id="CHEBI:15378"/>
        <dbReference type="ChEBI" id="CHEBI:15379"/>
        <dbReference type="ChEBI" id="CHEBI:16526"/>
        <dbReference type="ChEBI" id="CHEBI:16810"/>
        <dbReference type="ChEBI" id="CHEBI:30031"/>
        <dbReference type="ChEBI" id="CHEBI:137731"/>
        <dbReference type="ChEBI" id="CHEBI:137732"/>
        <dbReference type="EC" id="1.14.11.80"/>
    </reaction>
</comment>
<feature type="domain" description="CXXC-type" evidence="15">
    <location>
        <begin position="435"/>
        <end position="475"/>
    </location>
</feature>
<keyword evidence="5 12" id="KW-0863">Zinc-finger</keyword>
<evidence type="ECO:0000256" key="14">
    <source>
        <dbReference type="SAM" id="MobiDB-lite"/>
    </source>
</evidence>